<comment type="caution">
    <text evidence="2">The sequence shown here is derived from an EMBL/GenBank/DDBJ whole genome shotgun (WGS) entry which is preliminary data.</text>
</comment>
<sequence length="92" mass="9839">MDGASRRPSGAGIPAVGTSVPEEVSGSADIAAEAAGRPPRAEDDAPSDLGIRARSYKLDSSFWRRCPDVLNLPRRRTKWIGEVLEQDFGSNA</sequence>
<protein>
    <submittedName>
        <fullName evidence="2">Uncharacterized protein</fullName>
    </submittedName>
</protein>
<feature type="region of interest" description="Disordered" evidence="1">
    <location>
        <begin position="1"/>
        <end position="49"/>
    </location>
</feature>
<name>A0ABU9Z4Q6_9HYPH</name>
<dbReference type="Proteomes" id="UP001404845">
    <property type="component" value="Unassembled WGS sequence"/>
</dbReference>
<reference evidence="2 3" key="1">
    <citation type="journal article" date="2023" name="PLoS ONE">
        <title>Complete genome assembly of Hawai'i environmental nontuberculous mycobacteria reveals unexpected co-isolation with methylobacteria.</title>
        <authorList>
            <person name="Hendrix J."/>
            <person name="Epperson L.E."/>
            <person name="Tong E.I."/>
            <person name="Chan Y.L."/>
            <person name="Hasan N.A."/>
            <person name="Dawrs S.N."/>
            <person name="Norton G.J."/>
            <person name="Virdi R."/>
            <person name="Crooks J.L."/>
            <person name="Chan E.D."/>
            <person name="Honda J.R."/>
            <person name="Strong M."/>
        </authorList>
    </citation>
    <scope>NUCLEOTIDE SEQUENCE [LARGE SCALE GENOMIC DNA]</scope>
    <source>
        <strain evidence="2 3">NJH_HI01</strain>
    </source>
</reference>
<dbReference type="RefSeq" id="WP_200671978.1">
    <property type="nucleotide sequence ID" value="NZ_JACWCW010000102.1"/>
</dbReference>
<organism evidence="2 3">
    <name type="scientific">Methylorubrum rhodesianum</name>
    <dbReference type="NCBI Taxonomy" id="29427"/>
    <lineage>
        <taxon>Bacteria</taxon>
        <taxon>Pseudomonadati</taxon>
        <taxon>Pseudomonadota</taxon>
        <taxon>Alphaproteobacteria</taxon>
        <taxon>Hyphomicrobiales</taxon>
        <taxon>Methylobacteriaceae</taxon>
        <taxon>Methylorubrum</taxon>
    </lineage>
</organism>
<evidence type="ECO:0000313" key="2">
    <source>
        <dbReference type="EMBL" id="MEN3226312.1"/>
    </source>
</evidence>
<gene>
    <name evidence="2" type="ORF">PUR21_01260</name>
</gene>
<evidence type="ECO:0000313" key="3">
    <source>
        <dbReference type="Proteomes" id="UP001404845"/>
    </source>
</evidence>
<accession>A0ABU9Z4Q6</accession>
<evidence type="ECO:0000256" key="1">
    <source>
        <dbReference type="SAM" id="MobiDB-lite"/>
    </source>
</evidence>
<keyword evidence="3" id="KW-1185">Reference proteome</keyword>
<dbReference type="EMBL" id="JAQYXL010000001">
    <property type="protein sequence ID" value="MEN3226312.1"/>
    <property type="molecule type" value="Genomic_DNA"/>
</dbReference>
<proteinExistence type="predicted"/>